<name>A0A6P7XPT1_9AMPH</name>
<protein>
    <recommendedName>
        <fullName evidence="10">Olfactory receptor</fullName>
    </recommendedName>
</protein>
<keyword evidence="10" id="KW-1003">Cell membrane</keyword>
<feature type="transmembrane region" description="Helical" evidence="10">
    <location>
        <begin position="142"/>
        <end position="165"/>
    </location>
</feature>
<evidence type="ECO:0000256" key="2">
    <source>
        <dbReference type="ARBA" id="ARBA00004141"/>
    </source>
</evidence>
<evidence type="ECO:0000313" key="13">
    <source>
        <dbReference type="RefSeq" id="XP_030055156.1"/>
    </source>
</evidence>
<proteinExistence type="inferred from homology"/>
<comment type="subcellular location">
    <subcellularLocation>
        <location evidence="10">Cell membrane</location>
        <topology evidence="10">Multi-pass membrane protein</topology>
    </subcellularLocation>
    <subcellularLocation>
        <location evidence="2">Membrane</location>
        <topology evidence="2">Multi-pass membrane protein</topology>
    </subcellularLocation>
</comment>
<sequence>MWMSNDTGSQPMTFILIGIPGLETLHPWISIPFCTMYLVALSGNLIVLRIIIIEESLHAPMYVFLAMLAVTDLVLCSTTLPKMLSIFWFNAREISFSGCLTQMFFVHVIFSFESALLLAMAFDRYVAICNPLKYSTILTNPVIAKLGLVGMMRSLCIVSPFIYLLKRLPYCRANVIPHTYCEHMGVARLACADITVNIVYGLTVALLAMGLDFVLIVVSYVLILQAVLRLPSSDARIKAFSTCASHICIILIFYIPAFFSFFTHRFGHNIPPHVHIFLANSYLLVPPLLNPIIYGVKTKQIRKRVLRMFQHACNKDL</sequence>
<dbReference type="PRINTS" id="PR00237">
    <property type="entry name" value="GPCRRHODOPSN"/>
</dbReference>
<evidence type="ECO:0000256" key="10">
    <source>
        <dbReference type="RuleBase" id="RU363047"/>
    </source>
</evidence>
<dbReference type="OrthoDB" id="5969463at2759"/>
<evidence type="ECO:0000256" key="6">
    <source>
        <dbReference type="ARBA" id="ARBA00022989"/>
    </source>
</evidence>
<evidence type="ECO:0000256" key="5">
    <source>
        <dbReference type="ARBA" id="ARBA00022725"/>
    </source>
</evidence>
<keyword evidence="9" id="KW-0675">Receptor</keyword>
<dbReference type="Pfam" id="PF13853">
    <property type="entry name" value="7tm_4"/>
    <property type="match status" value="1"/>
</dbReference>
<dbReference type="KEGG" id="muo:115467810"/>
<evidence type="ECO:0000259" key="11">
    <source>
        <dbReference type="PROSITE" id="PS50262"/>
    </source>
</evidence>
<dbReference type="AlphaFoldDB" id="A0A6P7XPT1"/>
<evidence type="ECO:0000256" key="9">
    <source>
        <dbReference type="RuleBase" id="RU000688"/>
    </source>
</evidence>
<dbReference type="FunCoup" id="A0A6P7XPT1">
    <property type="interactions" value="397"/>
</dbReference>
<dbReference type="GeneID" id="115467810"/>
<gene>
    <name evidence="13" type="primary">LOC115467810</name>
</gene>
<dbReference type="InterPro" id="IPR000725">
    <property type="entry name" value="Olfact_rcpt"/>
</dbReference>
<keyword evidence="5 10" id="KW-0552">Olfaction</keyword>
<keyword evidence="4 9" id="KW-0812">Transmembrane</keyword>
<dbReference type="Proteomes" id="UP000515156">
    <property type="component" value="Chromosome 4"/>
</dbReference>
<feature type="transmembrane region" description="Helical" evidence="10">
    <location>
        <begin position="59"/>
        <end position="80"/>
    </location>
</feature>
<feature type="transmembrane region" description="Helical" evidence="10">
    <location>
        <begin position="213"/>
        <end position="231"/>
    </location>
</feature>
<feature type="transmembrane region" description="Helical" evidence="10">
    <location>
        <begin position="274"/>
        <end position="296"/>
    </location>
</feature>
<feature type="domain" description="G-protein coupled receptors family 1 profile" evidence="11">
    <location>
        <begin position="43"/>
        <end position="294"/>
    </location>
</feature>
<dbReference type="PANTHER" id="PTHR26450:SF32">
    <property type="entry name" value="OLFACTORY RECEPTOR 52B6"/>
    <property type="match status" value="1"/>
</dbReference>
<dbReference type="RefSeq" id="XP_030055156.1">
    <property type="nucleotide sequence ID" value="XM_030199296.1"/>
</dbReference>
<dbReference type="InParanoid" id="A0A6P7XPT1"/>
<keyword evidence="8 9" id="KW-0807">Transducer</keyword>
<dbReference type="InterPro" id="IPR017452">
    <property type="entry name" value="GPCR_Rhodpsn_7TM"/>
</dbReference>
<keyword evidence="7 10" id="KW-0472">Membrane</keyword>
<organism evidence="12 13">
    <name type="scientific">Microcaecilia unicolor</name>
    <dbReference type="NCBI Taxonomy" id="1415580"/>
    <lineage>
        <taxon>Eukaryota</taxon>
        <taxon>Metazoa</taxon>
        <taxon>Chordata</taxon>
        <taxon>Craniata</taxon>
        <taxon>Vertebrata</taxon>
        <taxon>Euteleostomi</taxon>
        <taxon>Amphibia</taxon>
        <taxon>Gymnophiona</taxon>
        <taxon>Siphonopidae</taxon>
        <taxon>Microcaecilia</taxon>
    </lineage>
</organism>
<dbReference type="PROSITE" id="PS00237">
    <property type="entry name" value="G_PROTEIN_RECEP_F1_1"/>
    <property type="match status" value="1"/>
</dbReference>
<dbReference type="PRINTS" id="PR00245">
    <property type="entry name" value="OLFACTORYR"/>
</dbReference>
<dbReference type="FunFam" id="1.20.1070.10:FF:000006">
    <property type="entry name" value="Olfactory receptor"/>
    <property type="match status" value="1"/>
</dbReference>
<evidence type="ECO:0000313" key="12">
    <source>
        <dbReference type="Proteomes" id="UP000515156"/>
    </source>
</evidence>
<dbReference type="PANTHER" id="PTHR26450">
    <property type="entry name" value="OLFACTORY RECEPTOR 56B1-RELATED"/>
    <property type="match status" value="1"/>
</dbReference>
<keyword evidence="12" id="KW-1185">Reference proteome</keyword>
<evidence type="ECO:0000256" key="4">
    <source>
        <dbReference type="ARBA" id="ARBA00022692"/>
    </source>
</evidence>
<comment type="function">
    <text evidence="1">Odorant receptor.</text>
</comment>
<evidence type="ECO:0000256" key="7">
    <source>
        <dbReference type="ARBA" id="ARBA00023136"/>
    </source>
</evidence>
<keyword evidence="3 10" id="KW-0716">Sensory transduction</keyword>
<dbReference type="SUPFAM" id="SSF81321">
    <property type="entry name" value="Family A G protein-coupled receptor-like"/>
    <property type="match status" value="1"/>
</dbReference>
<dbReference type="InterPro" id="IPR000276">
    <property type="entry name" value="GPCR_Rhodpsn"/>
</dbReference>
<keyword evidence="9" id="KW-0297">G-protein coupled receptor</keyword>
<reference evidence="13" key="1">
    <citation type="submission" date="2025-08" db="UniProtKB">
        <authorList>
            <consortium name="RefSeq"/>
        </authorList>
    </citation>
    <scope>IDENTIFICATION</scope>
</reference>
<dbReference type="CDD" id="cd15221">
    <property type="entry name" value="7tmA_OR52B-like"/>
    <property type="match status" value="1"/>
</dbReference>
<evidence type="ECO:0000256" key="3">
    <source>
        <dbReference type="ARBA" id="ARBA00022606"/>
    </source>
</evidence>
<comment type="similarity">
    <text evidence="9">Belongs to the G-protein coupled receptor 1 family.</text>
</comment>
<feature type="transmembrane region" description="Helical" evidence="10">
    <location>
        <begin position="100"/>
        <end position="122"/>
    </location>
</feature>
<dbReference type="PROSITE" id="PS50262">
    <property type="entry name" value="G_PROTEIN_RECEP_F1_2"/>
    <property type="match status" value="1"/>
</dbReference>
<dbReference type="GO" id="GO:0004984">
    <property type="term" value="F:olfactory receptor activity"/>
    <property type="evidence" value="ECO:0007669"/>
    <property type="project" value="InterPro"/>
</dbReference>
<dbReference type="Gene3D" id="1.20.1070.10">
    <property type="entry name" value="Rhodopsin 7-helix transmembrane proteins"/>
    <property type="match status" value="1"/>
</dbReference>
<feature type="transmembrane region" description="Helical" evidence="10">
    <location>
        <begin position="36"/>
        <end position="53"/>
    </location>
</feature>
<dbReference type="InterPro" id="IPR050402">
    <property type="entry name" value="OR51/52/56-like"/>
</dbReference>
<evidence type="ECO:0000256" key="8">
    <source>
        <dbReference type="ARBA" id="ARBA00023224"/>
    </source>
</evidence>
<feature type="transmembrane region" description="Helical" evidence="10">
    <location>
        <begin position="243"/>
        <end position="262"/>
    </location>
</feature>
<keyword evidence="6 10" id="KW-1133">Transmembrane helix</keyword>
<dbReference type="GO" id="GO:0005886">
    <property type="term" value="C:plasma membrane"/>
    <property type="evidence" value="ECO:0007669"/>
    <property type="project" value="UniProtKB-SubCell"/>
</dbReference>
<dbReference type="GO" id="GO:0004930">
    <property type="term" value="F:G protein-coupled receptor activity"/>
    <property type="evidence" value="ECO:0007669"/>
    <property type="project" value="UniProtKB-KW"/>
</dbReference>
<evidence type="ECO:0000256" key="1">
    <source>
        <dbReference type="ARBA" id="ARBA00002936"/>
    </source>
</evidence>
<accession>A0A6P7XPT1</accession>